<evidence type="ECO:0000313" key="3">
    <source>
        <dbReference type="Proteomes" id="UP000441586"/>
    </source>
</evidence>
<organism evidence="2 3">
    <name type="scientific">Parasedimentitalea maritima</name>
    <dbReference type="NCBI Taxonomy" id="2578117"/>
    <lineage>
        <taxon>Bacteria</taxon>
        <taxon>Pseudomonadati</taxon>
        <taxon>Pseudomonadota</taxon>
        <taxon>Alphaproteobacteria</taxon>
        <taxon>Rhodobacterales</taxon>
        <taxon>Paracoccaceae</taxon>
        <taxon>Parasedimentitalea</taxon>
    </lineage>
</organism>
<accession>A0A6A4R953</accession>
<dbReference type="EMBL" id="WSFO01000008">
    <property type="protein sequence ID" value="KAE9628859.1"/>
    <property type="molecule type" value="Genomic_DNA"/>
</dbReference>
<gene>
    <name evidence="2" type="ORF">GP644_13915</name>
</gene>
<feature type="transmembrane region" description="Helical" evidence="1">
    <location>
        <begin position="35"/>
        <end position="55"/>
    </location>
</feature>
<evidence type="ECO:0000313" key="2">
    <source>
        <dbReference type="EMBL" id="KAE9628859.1"/>
    </source>
</evidence>
<keyword evidence="1" id="KW-0472">Membrane</keyword>
<evidence type="ECO:0000256" key="1">
    <source>
        <dbReference type="SAM" id="Phobius"/>
    </source>
</evidence>
<comment type="caution">
    <text evidence="2">The sequence shown here is derived from an EMBL/GenBank/DDBJ whole genome shotgun (WGS) entry which is preliminary data.</text>
</comment>
<name>A0A6A4R953_9RHOB</name>
<keyword evidence="1" id="KW-1133">Transmembrane helix</keyword>
<keyword evidence="1" id="KW-0812">Transmembrane</keyword>
<protein>
    <submittedName>
        <fullName evidence="2">Uncharacterized protein</fullName>
    </submittedName>
</protein>
<sequence length="59" mass="6164">MEIVAIGSALLLLLAALKALAPTRMSFLPLGGTTISEIGIVFAVCVALTTLMSYLQELL</sequence>
<proteinExistence type="predicted"/>
<dbReference type="AlphaFoldDB" id="A0A6A4R953"/>
<reference evidence="2 3" key="1">
    <citation type="submission" date="2019-12" db="EMBL/GenBank/DDBJ databases">
        <authorList>
            <person name="Zhang Y.-J."/>
        </authorList>
    </citation>
    <scope>NUCLEOTIDE SEQUENCE [LARGE SCALE GENOMIC DNA]</scope>
    <source>
        <strain evidence="2 3">H18S-6</strain>
    </source>
</reference>
<dbReference type="Proteomes" id="UP000441586">
    <property type="component" value="Unassembled WGS sequence"/>
</dbReference>
<dbReference type="RefSeq" id="WP_158980068.1">
    <property type="nucleotide sequence ID" value="NZ_WSFO01000008.1"/>
</dbReference>